<dbReference type="AlphaFoldDB" id="E2BZL2"/>
<dbReference type="EMBL" id="GL451627">
    <property type="protein sequence ID" value="EFN78910.1"/>
    <property type="molecule type" value="Genomic_DNA"/>
</dbReference>
<reference evidence="11 12" key="1">
    <citation type="journal article" date="2010" name="Science">
        <title>Genomic comparison of the ants Camponotus floridanus and Harpegnathos saltator.</title>
        <authorList>
            <person name="Bonasio R."/>
            <person name="Zhang G."/>
            <person name="Ye C."/>
            <person name="Mutti N.S."/>
            <person name="Fang X."/>
            <person name="Qin N."/>
            <person name="Donahue G."/>
            <person name="Yang P."/>
            <person name="Li Q."/>
            <person name="Li C."/>
            <person name="Zhang P."/>
            <person name="Huang Z."/>
            <person name="Berger S.L."/>
            <person name="Reinberg D."/>
            <person name="Wang J."/>
            <person name="Liebig J."/>
        </authorList>
    </citation>
    <scope>NUCLEOTIDE SEQUENCE [LARGE SCALE GENOMIC DNA]</scope>
    <source>
        <strain evidence="11 12">R22 G/1</strain>
    </source>
</reference>
<accession>E2BZL2</accession>
<protein>
    <submittedName>
        <fullName evidence="11">Putative odorant receptor 13a</fullName>
    </submittedName>
</protein>
<feature type="transmembrane region" description="Helical" evidence="10">
    <location>
        <begin position="60"/>
        <end position="79"/>
    </location>
</feature>
<keyword evidence="7 10" id="KW-0472">Membrane</keyword>
<feature type="transmembrane region" description="Helical" evidence="10">
    <location>
        <begin position="481"/>
        <end position="502"/>
    </location>
</feature>
<evidence type="ECO:0000256" key="4">
    <source>
        <dbReference type="ARBA" id="ARBA00022692"/>
    </source>
</evidence>
<proteinExistence type="predicted"/>
<keyword evidence="8 11" id="KW-0675">Receptor</keyword>
<gene>
    <name evidence="11" type="ORF">EAI_02323</name>
</gene>
<feature type="transmembrane region" description="Helical" evidence="10">
    <location>
        <begin position="177"/>
        <end position="202"/>
    </location>
</feature>
<dbReference type="OrthoDB" id="8196465at2759"/>
<keyword evidence="6 10" id="KW-1133">Transmembrane helix</keyword>
<dbReference type="InterPro" id="IPR004117">
    <property type="entry name" value="7tm6_olfct_rcpt"/>
</dbReference>
<dbReference type="GO" id="GO:0007165">
    <property type="term" value="P:signal transduction"/>
    <property type="evidence" value="ECO:0007669"/>
    <property type="project" value="UniProtKB-KW"/>
</dbReference>
<organism evidence="12">
    <name type="scientific">Harpegnathos saltator</name>
    <name type="common">Jerdon's jumping ant</name>
    <dbReference type="NCBI Taxonomy" id="610380"/>
    <lineage>
        <taxon>Eukaryota</taxon>
        <taxon>Metazoa</taxon>
        <taxon>Ecdysozoa</taxon>
        <taxon>Arthropoda</taxon>
        <taxon>Hexapoda</taxon>
        <taxon>Insecta</taxon>
        <taxon>Pterygota</taxon>
        <taxon>Neoptera</taxon>
        <taxon>Endopterygota</taxon>
        <taxon>Hymenoptera</taxon>
        <taxon>Apocrita</taxon>
        <taxon>Aculeata</taxon>
        <taxon>Formicoidea</taxon>
        <taxon>Formicidae</taxon>
        <taxon>Ponerinae</taxon>
        <taxon>Ponerini</taxon>
        <taxon>Harpegnathos</taxon>
    </lineage>
</organism>
<feature type="transmembrane region" description="Helical" evidence="10">
    <location>
        <begin position="352"/>
        <end position="372"/>
    </location>
</feature>
<evidence type="ECO:0000256" key="7">
    <source>
        <dbReference type="ARBA" id="ARBA00023136"/>
    </source>
</evidence>
<keyword evidence="12" id="KW-1185">Reference proteome</keyword>
<evidence type="ECO:0000313" key="12">
    <source>
        <dbReference type="Proteomes" id="UP000008237"/>
    </source>
</evidence>
<keyword evidence="2" id="KW-1003">Cell membrane</keyword>
<feature type="transmembrane region" description="Helical" evidence="10">
    <location>
        <begin position="254"/>
        <end position="275"/>
    </location>
</feature>
<feature type="transmembrane region" description="Helical" evidence="10">
    <location>
        <begin position="887"/>
        <end position="906"/>
    </location>
</feature>
<dbReference type="GO" id="GO:0004984">
    <property type="term" value="F:olfactory receptor activity"/>
    <property type="evidence" value="ECO:0007669"/>
    <property type="project" value="InterPro"/>
</dbReference>
<keyword evidence="4 10" id="KW-0812">Transmembrane</keyword>
<feature type="transmembrane region" description="Helical" evidence="10">
    <location>
        <begin position="748"/>
        <end position="766"/>
    </location>
</feature>
<dbReference type="InParanoid" id="E2BZL2"/>
<feature type="transmembrane region" description="Helical" evidence="10">
    <location>
        <begin position="624"/>
        <end position="645"/>
    </location>
</feature>
<evidence type="ECO:0000256" key="6">
    <source>
        <dbReference type="ARBA" id="ARBA00022989"/>
    </source>
</evidence>
<dbReference type="PANTHER" id="PTHR21137">
    <property type="entry name" value="ODORANT RECEPTOR"/>
    <property type="match status" value="1"/>
</dbReference>
<evidence type="ECO:0000256" key="10">
    <source>
        <dbReference type="SAM" id="Phobius"/>
    </source>
</evidence>
<dbReference type="GO" id="GO:0005886">
    <property type="term" value="C:plasma membrane"/>
    <property type="evidence" value="ECO:0007669"/>
    <property type="project" value="UniProtKB-SubCell"/>
</dbReference>
<feature type="transmembrane region" description="Helical" evidence="10">
    <location>
        <begin position="321"/>
        <end position="346"/>
    </location>
</feature>
<feature type="transmembrane region" description="Helical" evidence="10">
    <location>
        <begin position="918"/>
        <end position="938"/>
    </location>
</feature>
<evidence type="ECO:0000256" key="3">
    <source>
        <dbReference type="ARBA" id="ARBA00022606"/>
    </source>
</evidence>
<dbReference type="Pfam" id="PF02949">
    <property type="entry name" value="7tm_6"/>
    <property type="match status" value="3"/>
</dbReference>
<dbReference type="OMA" id="CAVFIYT"/>
<evidence type="ECO:0000313" key="11">
    <source>
        <dbReference type="EMBL" id="EFN78910.1"/>
    </source>
</evidence>
<keyword evidence="5" id="KW-0552">Olfaction</keyword>
<name>E2BZL2_HARSA</name>
<evidence type="ECO:0000256" key="9">
    <source>
        <dbReference type="ARBA" id="ARBA00023224"/>
    </source>
</evidence>
<evidence type="ECO:0000256" key="5">
    <source>
        <dbReference type="ARBA" id="ARBA00022725"/>
    </source>
</evidence>
<dbReference type="GO" id="GO:0005549">
    <property type="term" value="F:odorant binding"/>
    <property type="evidence" value="ECO:0007669"/>
    <property type="project" value="InterPro"/>
</dbReference>
<feature type="transmembrane region" description="Helical" evidence="10">
    <location>
        <begin position="29"/>
        <end position="48"/>
    </location>
</feature>
<sequence>MGDLVDNREPLMVNIYLADKDRNIRLIRWLLKSICLWPLLSIGLDVFVEEHEDVNSMMANIGPFITFLMALLKYTCLVLHVDDIRNCVHCIELDWNTVRSNKDHEVMLRDGKIGRFMAIFIAAFMHSSVQSYNVSRCLKEYIIEVDNVNVSLRELPYPFYSKILDARFSPAYEIVSIMHFVSSFIVSGVTSVNCGLMAIFVMHACGQLKILTLWLDDIVHDSDIVDDKIVQRKLGFIVEHHLRVISFVSYIEEAIYLTCLVELVGGSLTLCILGYSSITSRSIESTTDGWNYSFQLNRWFLKPIGTWPLSLCETTAERISCVILIINSCFLIGFLLLPCTLCTILVDTDLDSKIRMIGPLSFFLMAAVKHYILIARNKDIGECIRHVHLDWSCVELSHEKDREIMFDSARFGRWLSVVSALFMYSGGLFYTTLMPLFAKRTDIINNETVRLHAFPVYRRLFDPRDSPFFEVVQFMQALAGYVIYTNTIGVCSLAAVFVMHACGQFQILMLKMEDLADGKKRKSASSTSEERLGDIVRCHIRILSFITRTEELLNEICLVDVVGCTLNICFLGFNMMTCIQIGIKAYMIDWYRLPGKGALGLTLVMSMSNATIKLTAGKFMDLSLASFCSICHWILKPIGIWHFVYSRSSPSEKLFSSTLVFTCVSVLCFVLVPSGPYVLLYEKDIYMRVKLYGPVGFCLSCTIKYFLLGVRGTAIGRCIEQVEDDWQVIRQADHRKVMLKNAMVGRRLAILCVILLFSGGLSYHTIMPLSAKIKINENLTIRSLVYPGYDRYFNVQASPVYEIVFGMHCLSCLIQYTITTATCSLAAIFASHACGQVQILMTLLDDLVDGKKIEGSSTVGKRLRVIAKHHMRVLRFAADVEEVLREICLIELVAATLIICLLEYYFMMEWKKSDAIGIVTYFILLVSFAFNLLIFCYISELLVEEFRKIGSAAYNVNWYDLSGYKALDLTMIIMISHYPPRLTAGKFCDLSFNTFSTVSTIEII</sequence>
<feature type="transmembrane region" description="Helical" evidence="10">
    <location>
        <begin position="411"/>
        <end position="430"/>
    </location>
</feature>
<evidence type="ECO:0000256" key="2">
    <source>
        <dbReference type="ARBA" id="ARBA00022475"/>
    </source>
</evidence>
<evidence type="ECO:0000256" key="1">
    <source>
        <dbReference type="ARBA" id="ARBA00004651"/>
    </source>
</evidence>
<comment type="subcellular location">
    <subcellularLocation>
        <location evidence="1">Cell membrane</location>
        <topology evidence="1">Multi-pass membrane protein</topology>
    </subcellularLocation>
</comment>
<keyword evidence="9" id="KW-0807">Transducer</keyword>
<evidence type="ECO:0000256" key="8">
    <source>
        <dbReference type="ARBA" id="ARBA00023170"/>
    </source>
</evidence>
<dbReference type="Proteomes" id="UP000008237">
    <property type="component" value="Unassembled WGS sequence"/>
</dbReference>
<dbReference type="PANTHER" id="PTHR21137:SF35">
    <property type="entry name" value="ODORANT RECEPTOR 19A-RELATED"/>
    <property type="match status" value="1"/>
</dbReference>
<keyword evidence="3" id="KW-0716">Sensory transduction</keyword>
<feature type="transmembrane region" description="Helical" evidence="10">
    <location>
        <begin position="657"/>
        <end position="679"/>
    </location>
</feature>